<organism evidence="1 2">
    <name type="scientific">Aliiroseovarius zhejiangensis</name>
    <dbReference type="NCBI Taxonomy" id="1632025"/>
    <lineage>
        <taxon>Bacteria</taxon>
        <taxon>Pseudomonadati</taxon>
        <taxon>Pseudomonadota</taxon>
        <taxon>Alphaproteobacteria</taxon>
        <taxon>Rhodobacterales</taxon>
        <taxon>Paracoccaceae</taxon>
        <taxon>Aliiroseovarius</taxon>
    </lineage>
</organism>
<reference evidence="2" key="1">
    <citation type="journal article" date="2019" name="Int. J. Syst. Evol. Microbiol.">
        <title>The Global Catalogue of Microorganisms (GCM) 10K type strain sequencing project: providing services to taxonomists for standard genome sequencing and annotation.</title>
        <authorList>
            <consortium name="The Broad Institute Genomics Platform"/>
            <consortium name="The Broad Institute Genome Sequencing Center for Infectious Disease"/>
            <person name="Wu L."/>
            <person name="Ma J."/>
        </authorList>
    </citation>
    <scope>NUCLEOTIDE SEQUENCE [LARGE SCALE GENOMIC DNA]</scope>
    <source>
        <strain evidence="2">KCTC 42443</strain>
    </source>
</reference>
<evidence type="ECO:0000313" key="1">
    <source>
        <dbReference type="EMBL" id="GHE88493.1"/>
    </source>
</evidence>
<protein>
    <submittedName>
        <fullName evidence="1">Uncharacterized protein</fullName>
    </submittedName>
</protein>
<evidence type="ECO:0000313" key="2">
    <source>
        <dbReference type="Proteomes" id="UP000609802"/>
    </source>
</evidence>
<accession>A0ABQ3IMY6</accession>
<dbReference type="RefSeq" id="WP_191284961.1">
    <property type="nucleotide sequence ID" value="NZ_BNCH01000001.1"/>
</dbReference>
<proteinExistence type="predicted"/>
<gene>
    <name evidence="1" type="ORF">GCM10016455_05780</name>
</gene>
<keyword evidence="2" id="KW-1185">Reference proteome</keyword>
<dbReference type="EMBL" id="BNCH01000001">
    <property type="protein sequence ID" value="GHE88493.1"/>
    <property type="molecule type" value="Genomic_DNA"/>
</dbReference>
<name>A0ABQ3IMY6_9RHOB</name>
<dbReference type="Proteomes" id="UP000609802">
    <property type="component" value="Unassembled WGS sequence"/>
</dbReference>
<comment type="caution">
    <text evidence="1">The sequence shown here is derived from an EMBL/GenBank/DDBJ whole genome shotgun (WGS) entry which is preliminary data.</text>
</comment>
<sequence>MTLDIHQSLVEEIDDFLSDTGMSDSYFGKVATGNSEVVSRLKAGRTITGRTEKNLRDFMAARRAKGAA</sequence>